<comment type="similarity">
    <text evidence="2">Belongs to the ATP11 family.</text>
</comment>
<dbReference type="PANTHER" id="PTHR13126:SF0">
    <property type="entry name" value="ATP SYNTHASE MITOCHONDRIAL F1 COMPLEX ASSEMBLY FACTOR 1"/>
    <property type="match status" value="1"/>
</dbReference>
<evidence type="ECO:0000313" key="6">
    <source>
        <dbReference type="Proteomes" id="UP000794436"/>
    </source>
</evidence>
<dbReference type="GO" id="GO:0033615">
    <property type="term" value="P:mitochondrial proton-transporting ATP synthase complex assembly"/>
    <property type="evidence" value="ECO:0007669"/>
    <property type="project" value="TreeGrafter"/>
</dbReference>
<evidence type="ECO:0000256" key="3">
    <source>
        <dbReference type="ARBA" id="ARBA00022946"/>
    </source>
</evidence>
<organism evidence="5 6">
    <name type="scientific">Pythium oligandrum</name>
    <name type="common">Mycoparasitic fungus</name>
    <dbReference type="NCBI Taxonomy" id="41045"/>
    <lineage>
        <taxon>Eukaryota</taxon>
        <taxon>Sar</taxon>
        <taxon>Stramenopiles</taxon>
        <taxon>Oomycota</taxon>
        <taxon>Peronosporomycetes</taxon>
        <taxon>Pythiales</taxon>
        <taxon>Pythiaceae</taxon>
        <taxon>Pythium</taxon>
    </lineage>
</organism>
<evidence type="ECO:0000256" key="2">
    <source>
        <dbReference type="ARBA" id="ARBA00009116"/>
    </source>
</evidence>
<name>A0A8K1CNF2_PYTOL</name>
<protein>
    <recommendedName>
        <fullName evidence="7">ATP synthase mitochondrial F1 complex assembly factor 1</fullName>
    </recommendedName>
</protein>
<keyword evidence="4" id="KW-0496">Mitochondrion</keyword>
<accession>A0A8K1CNF2</accession>
<comment type="caution">
    <text evidence="5">The sequence shown here is derived from an EMBL/GenBank/DDBJ whole genome shotgun (WGS) entry which is preliminary data.</text>
</comment>
<dbReference type="PANTHER" id="PTHR13126">
    <property type="entry name" value="CHAPERONE ATP11"/>
    <property type="match status" value="1"/>
</dbReference>
<reference evidence="5" key="1">
    <citation type="submission" date="2019-03" db="EMBL/GenBank/DDBJ databases">
        <title>Long read genome sequence of the mycoparasitic Pythium oligandrum ATCC 38472 isolated from sugarbeet rhizosphere.</title>
        <authorList>
            <person name="Gaulin E."/>
        </authorList>
    </citation>
    <scope>NUCLEOTIDE SEQUENCE</scope>
    <source>
        <strain evidence="5">ATCC 38472_TT</strain>
    </source>
</reference>
<dbReference type="EMBL" id="SPLM01000007">
    <property type="protein sequence ID" value="TMW66772.1"/>
    <property type="molecule type" value="Genomic_DNA"/>
</dbReference>
<evidence type="ECO:0000256" key="1">
    <source>
        <dbReference type="ARBA" id="ARBA00004173"/>
    </source>
</evidence>
<gene>
    <name evidence="5" type="ORF">Poli38472_014084</name>
</gene>
<dbReference type="InterPro" id="IPR010591">
    <property type="entry name" value="ATP11"/>
</dbReference>
<dbReference type="Pfam" id="PF06644">
    <property type="entry name" value="ATP11"/>
    <property type="match status" value="1"/>
</dbReference>
<dbReference type="Proteomes" id="UP000794436">
    <property type="component" value="Unassembled WGS sequence"/>
</dbReference>
<dbReference type="AlphaFoldDB" id="A0A8K1CNF2"/>
<evidence type="ECO:0008006" key="7">
    <source>
        <dbReference type="Google" id="ProtNLM"/>
    </source>
</evidence>
<sequence length="237" mass="27348">MFITRRFLTELLVNRINRPSRVLIRASMSPLAASLRRALAPRALLRSRWLSTEGKGPSGGGFSFPAPQTLQQIVKLDLLVNEEPTQIRRIWEDYHSEKDDAIARVLDGTEYSTLMERARSAPYFIFPVYRQGGFFNMLCQFQDKCFLVTYLEAFKENPALAPPCVTVSLFDDLLAEKDVGLLRADVVNMLDKAETEKLLNQLLRSYSNEKLYDWVDKFNNRPNEFDFDAFRHAIDNE</sequence>
<dbReference type="OrthoDB" id="16535at2759"/>
<dbReference type="GO" id="GO:0005739">
    <property type="term" value="C:mitochondrion"/>
    <property type="evidence" value="ECO:0007669"/>
    <property type="project" value="UniProtKB-SubCell"/>
</dbReference>
<proteinExistence type="inferred from homology"/>
<evidence type="ECO:0000256" key="4">
    <source>
        <dbReference type="ARBA" id="ARBA00023128"/>
    </source>
</evidence>
<evidence type="ECO:0000313" key="5">
    <source>
        <dbReference type="EMBL" id="TMW66772.1"/>
    </source>
</evidence>
<keyword evidence="3" id="KW-0809">Transit peptide</keyword>
<keyword evidence="6" id="KW-1185">Reference proteome</keyword>
<comment type="subcellular location">
    <subcellularLocation>
        <location evidence="1">Mitochondrion</location>
    </subcellularLocation>
</comment>